<keyword evidence="4" id="KW-1133">Transmembrane helix</keyword>
<accession>A0A1M7D4S6</accession>
<keyword evidence="4" id="KW-0812">Transmembrane</keyword>
<gene>
    <name evidence="6" type="ORF">SAMN02745136_05606</name>
</gene>
<evidence type="ECO:0000313" key="7">
    <source>
        <dbReference type="Proteomes" id="UP000184386"/>
    </source>
</evidence>
<dbReference type="EMBL" id="FRAC01000050">
    <property type="protein sequence ID" value="SHL74522.1"/>
    <property type="molecule type" value="Genomic_DNA"/>
</dbReference>
<dbReference type="PROSITE" id="PS00041">
    <property type="entry name" value="HTH_ARAC_FAMILY_1"/>
    <property type="match status" value="1"/>
</dbReference>
<keyword evidence="3" id="KW-0804">Transcription</keyword>
<keyword evidence="7" id="KW-1185">Reference proteome</keyword>
<feature type="transmembrane region" description="Helical" evidence="4">
    <location>
        <begin position="12"/>
        <end position="34"/>
    </location>
</feature>
<dbReference type="SMART" id="SM00342">
    <property type="entry name" value="HTH_ARAC"/>
    <property type="match status" value="1"/>
</dbReference>
<dbReference type="SUPFAM" id="SSF46689">
    <property type="entry name" value="Homeodomain-like"/>
    <property type="match status" value="1"/>
</dbReference>
<evidence type="ECO:0000313" key="6">
    <source>
        <dbReference type="EMBL" id="SHL74522.1"/>
    </source>
</evidence>
<keyword evidence="1" id="KW-0805">Transcription regulation</keyword>
<evidence type="ECO:0000256" key="4">
    <source>
        <dbReference type="SAM" id="Phobius"/>
    </source>
</evidence>
<name>A0A1M7D4S6_9FIRM</name>
<dbReference type="PROSITE" id="PS01124">
    <property type="entry name" value="HTH_ARAC_FAMILY_2"/>
    <property type="match status" value="1"/>
</dbReference>
<evidence type="ECO:0000256" key="2">
    <source>
        <dbReference type="ARBA" id="ARBA00023125"/>
    </source>
</evidence>
<dbReference type="GO" id="GO:0003700">
    <property type="term" value="F:DNA-binding transcription factor activity"/>
    <property type="evidence" value="ECO:0007669"/>
    <property type="project" value="InterPro"/>
</dbReference>
<dbReference type="AlphaFoldDB" id="A0A1M7D4S6"/>
<dbReference type="InterPro" id="IPR018060">
    <property type="entry name" value="HTH_AraC"/>
</dbReference>
<reference evidence="6 7" key="1">
    <citation type="submission" date="2016-11" db="EMBL/GenBank/DDBJ databases">
        <authorList>
            <person name="Jaros S."/>
            <person name="Januszkiewicz K."/>
            <person name="Wedrychowicz H."/>
        </authorList>
    </citation>
    <scope>NUCLEOTIDE SEQUENCE [LARGE SCALE GENOMIC DNA]</scope>
    <source>
        <strain evidence="6 7">DSM 15929</strain>
    </source>
</reference>
<dbReference type="Pfam" id="PF12833">
    <property type="entry name" value="HTH_18"/>
    <property type="match status" value="1"/>
</dbReference>
<dbReference type="RefSeq" id="WP_073280482.1">
    <property type="nucleotide sequence ID" value="NZ_FRAC01000050.1"/>
</dbReference>
<keyword evidence="2" id="KW-0238">DNA-binding</keyword>
<dbReference type="GO" id="GO:0043565">
    <property type="term" value="F:sequence-specific DNA binding"/>
    <property type="evidence" value="ECO:0007669"/>
    <property type="project" value="InterPro"/>
</dbReference>
<dbReference type="InterPro" id="IPR018062">
    <property type="entry name" value="HTH_AraC-typ_CS"/>
</dbReference>
<dbReference type="PANTHER" id="PTHR43280">
    <property type="entry name" value="ARAC-FAMILY TRANSCRIPTIONAL REGULATOR"/>
    <property type="match status" value="1"/>
</dbReference>
<keyword evidence="4" id="KW-0472">Membrane</keyword>
<protein>
    <submittedName>
        <fullName evidence="6">Helix-turn-helix domain-containing protein</fullName>
    </submittedName>
</protein>
<dbReference type="PANTHER" id="PTHR43280:SF28">
    <property type="entry name" value="HTH-TYPE TRANSCRIPTIONAL ACTIVATOR RHAS"/>
    <property type="match status" value="1"/>
</dbReference>
<feature type="domain" description="HTH araC/xylS-type" evidence="5">
    <location>
        <begin position="622"/>
        <end position="720"/>
    </location>
</feature>
<proteinExistence type="predicted"/>
<dbReference type="Gene3D" id="1.10.10.60">
    <property type="entry name" value="Homeodomain-like"/>
    <property type="match status" value="2"/>
</dbReference>
<dbReference type="STRING" id="1121322.SAMN02745136_05606"/>
<evidence type="ECO:0000259" key="5">
    <source>
        <dbReference type="PROSITE" id="PS01124"/>
    </source>
</evidence>
<dbReference type="Proteomes" id="UP000184386">
    <property type="component" value="Unassembled WGS sequence"/>
</dbReference>
<dbReference type="OrthoDB" id="2048033at2"/>
<dbReference type="InterPro" id="IPR009057">
    <property type="entry name" value="Homeodomain-like_sf"/>
</dbReference>
<evidence type="ECO:0000256" key="1">
    <source>
        <dbReference type="ARBA" id="ARBA00023015"/>
    </source>
</evidence>
<organism evidence="6 7">
    <name type="scientific">Anaerocolumna jejuensis DSM 15929</name>
    <dbReference type="NCBI Taxonomy" id="1121322"/>
    <lineage>
        <taxon>Bacteria</taxon>
        <taxon>Bacillati</taxon>
        <taxon>Bacillota</taxon>
        <taxon>Clostridia</taxon>
        <taxon>Lachnospirales</taxon>
        <taxon>Lachnospiraceae</taxon>
        <taxon>Anaerocolumna</taxon>
    </lineage>
</organism>
<sequence length="720" mass="83517">MKSVLEKKNITFIKYFLSYLVILSVSIMGFFYAVQFELKNVYFKSLNNQNSAELKQLEDIIASRFFEIDRIHLLIQENTIMLLSRYTNDNYYSYLAAKEIQNHTVGNFLLDDVLYLDKKQESCLSSKKLVQYQNNRFSVYFDGKFKELPLKDWYADRKNKLVYWKGKKESLFFYIPSISTENYYLVYVINEFEFKKLLSAAISPSVTSICFTDGKGTVISQVNGEEISPYLSSLEKKEDGYYEVDKASIAYVLPPLFGNFRILALSSREMVLSSVSSAFQNTYLTFISVSMFGLLLIMLAMQITYRPLQKLTKKIAPEMNSQGGYLQQISDAFDSTLKKNRQLQAKIDNYRIIMHESILNSILVENNGSKGEDISQIDQFFHPHSYNSIFSVKILLSSNISAKEIRDFILQALPSDGACLLLEQAEAYAVFLINYCGTENDKEEVISLLFQDFYKETACKTAISNISSNPMDIPALYENALLACSFWEASPVVSYSKIADSIPKETSFSYPYKKLETFSKELENFDFPKANTTLRELFELIDQKTNPDFFIRCILIDIITVIINLMNKSGIRFETINDLYYETLYYCRTLSYAEKHDDIKANMYHIISVFEEETANSCIHISQVKQFIQENYLSSEFSNTMLADHFHVSMAYMSYLFKKKTNENLSDYVWNLRLEKAKDMLRNTDLSIDEISIRIGYLNPSSFRRKFKQTMNTTPSHYRI</sequence>
<evidence type="ECO:0000256" key="3">
    <source>
        <dbReference type="ARBA" id="ARBA00023163"/>
    </source>
</evidence>
<feature type="transmembrane region" description="Helical" evidence="4">
    <location>
        <begin position="283"/>
        <end position="305"/>
    </location>
</feature>